<evidence type="ECO:0000256" key="1">
    <source>
        <dbReference type="SAM" id="Phobius"/>
    </source>
</evidence>
<dbReference type="PANTHER" id="PTHR22674:SF6">
    <property type="entry name" value="NTPASE KAP FAMILY P-LOOP DOMAIN-CONTAINING PROTEIN 1"/>
    <property type="match status" value="1"/>
</dbReference>
<organism evidence="3 4">
    <name type="scientific">Scyliorhinus torazame</name>
    <name type="common">Cloudy catshark</name>
    <name type="synonym">Catulus torazame</name>
    <dbReference type="NCBI Taxonomy" id="75743"/>
    <lineage>
        <taxon>Eukaryota</taxon>
        <taxon>Metazoa</taxon>
        <taxon>Chordata</taxon>
        <taxon>Craniata</taxon>
        <taxon>Vertebrata</taxon>
        <taxon>Chondrichthyes</taxon>
        <taxon>Elasmobranchii</taxon>
        <taxon>Galeomorphii</taxon>
        <taxon>Galeoidea</taxon>
        <taxon>Carcharhiniformes</taxon>
        <taxon>Scyliorhinidae</taxon>
        <taxon>Scyliorhinus</taxon>
    </lineage>
</organism>
<keyword evidence="1" id="KW-0812">Transmembrane</keyword>
<dbReference type="Pfam" id="PF07693">
    <property type="entry name" value="KAP_NTPase"/>
    <property type="match status" value="1"/>
</dbReference>
<dbReference type="OMA" id="MKGMANN"/>
<dbReference type="STRING" id="75743.A0A401P6G4"/>
<reference evidence="3 4" key="1">
    <citation type="journal article" date="2018" name="Nat. Ecol. Evol.">
        <title>Shark genomes provide insights into elasmobranch evolution and the origin of vertebrates.</title>
        <authorList>
            <person name="Hara Y"/>
            <person name="Yamaguchi K"/>
            <person name="Onimaru K"/>
            <person name="Kadota M"/>
            <person name="Koyanagi M"/>
            <person name="Keeley SD"/>
            <person name="Tatsumi K"/>
            <person name="Tanaka K"/>
            <person name="Motone F"/>
            <person name="Kageyama Y"/>
            <person name="Nozu R"/>
            <person name="Adachi N"/>
            <person name="Nishimura O"/>
            <person name="Nakagawa R"/>
            <person name="Tanegashima C"/>
            <person name="Kiyatake I"/>
            <person name="Matsumoto R"/>
            <person name="Murakumo K"/>
            <person name="Nishida K"/>
            <person name="Terakita A"/>
            <person name="Kuratani S"/>
            <person name="Sato K"/>
            <person name="Hyodo S Kuraku.S."/>
        </authorList>
    </citation>
    <scope>NUCLEOTIDE SEQUENCE [LARGE SCALE GENOMIC DNA]</scope>
</reference>
<keyword evidence="1" id="KW-0472">Membrane</keyword>
<feature type="transmembrane region" description="Helical" evidence="1">
    <location>
        <begin position="207"/>
        <end position="226"/>
    </location>
</feature>
<dbReference type="EMBL" id="BFAA01007255">
    <property type="protein sequence ID" value="GCB68741.1"/>
    <property type="molecule type" value="Genomic_DNA"/>
</dbReference>
<name>A0A401P6G4_SCYTO</name>
<feature type="domain" description="KAP NTPase" evidence="2">
    <location>
        <begin position="12"/>
        <end position="438"/>
    </location>
</feature>
<evidence type="ECO:0000313" key="3">
    <source>
        <dbReference type="EMBL" id="GCB68741.1"/>
    </source>
</evidence>
<evidence type="ECO:0000259" key="2">
    <source>
        <dbReference type="Pfam" id="PF07693"/>
    </source>
</evidence>
<dbReference type="InterPro" id="IPR052754">
    <property type="entry name" value="NTPase_KAP_P-loop"/>
</dbReference>
<accession>A0A401P6G4</accession>
<dbReference type="InterPro" id="IPR011646">
    <property type="entry name" value="KAP_P-loop"/>
</dbReference>
<evidence type="ECO:0000313" key="4">
    <source>
        <dbReference type="Proteomes" id="UP000288216"/>
    </source>
</evidence>
<sequence>MTKGECNGKTEYDTYAECLGKALCYIPTPMTVGLYAPWGSGINRLLHNVQKQMIREVQSREKKELAKTREKTRSTTGLGFVHLLLHLVFLQPQMTEQHKKRKTVRFIFIQFSAWEFAGSEKLWAGLITTLCDNIKDQFGCIPTSIVRALGHQSTVQQSESNCEWVSKRILRIPVWLIFSFLLLLALALILVMAKYGFSVGKMGNDYIMALEGVGFGLIGCSALLTLKNSLMVGRNIFVSQKAKMESLMNKSDFSSQLGFMNDIKQEVKVLTNFIHYVEIFERRKVRIVLEIMSLDRCTPDKVVGVLDAMNILLSAPDAPFISILAVDPSIIATCVEKSNVLKGMADNGYEFLNRIVTLPFSVPKMDAQTKLNFIQEVVEGKDALMDDTPLQPEPLEVNKCRENLLEIVPLINVSSGHDEPSKLKIGEMNTGHYIRQAYQCLMDRDSDLQEYIEENFLQMRRIVNIIPIMVTLMLERNVSISSFTPQRIAAWVILASCWPCRLSWVWQCLEDAEQMSEFGKEKYIHDEMLLWTIYENSSDKLILIQSSIEKLLTLDGDPEVFQKFLSISYKFTVKDAKVILPYTINLDYSLKRKMELLLGSRLLGRKATSLPDDAASLE</sequence>
<feature type="transmembrane region" description="Helical" evidence="1">
    <location>
        <begin position="174"/>
        <end position="195"/>
    </location>
</feature>
<gene>
    <name evidence="3" type="ORF">scyTo_0013869</name>
</gene>
<dbReference type="PANTHER" id="PTHR22674">
    <property type="entry name" value="NTPASE, KAP FAMILY P-LOOP DOMAIN-CONTAINING 1"/>
    <property type="match status" value="1"/>
</dbReference>
<dbReference type="OrthoDB" id="10015264at2759"/>
<dbReference type="Proteomes" id="UP000288216">
    <property type="component" value="Unassembled WGS sequence"/>
</dbReference>
<dbReference type="AlphaFoldDB" id="A0A401P6G4"/>
<keyword evidence="1" id="KW-1133">Transmembrane helix</keyword>
<protein>
    <recommendedName>
        <fullName evidence="2">KAP NTPase domain-containing protein</fullName>
    </recommendedName>
</protein>
<proteinExistence type="predicted"/>
<keyword evidence="4" id="KW-1185">Reference proteome</keyword>
<comment type="caution">
    <text evidence="3">The sequence shown here is derived from an EMBL/GenBank/DDBJ whole genome shotgun (WGS) entry which is preliminary data.</text>
</comment>